<comment type="caution">
    <text evidence="1">The sequence shown here is derived from an EMBL/GenBank/DDBJ whole genome shotgun (WGS) entry which is preliminary data.</text>
</comment>
<gene>
    <name evidence="1" type="ORF">EB837_26005</name>
</gene>
<dbReference type="RefSeq" id="WP_123652868.1">
    <property type="nucleotide sequence ID" value="NZ_RHFN01000071.1"/>
</dbReference>
<dbReference type="OrthoDB" id="8905164at2"/>
<evidence type="ECO:0008006" key="3">
    <source>
        <dbReference type="Google" id="ProtNLM"/>
    </source>
</evidence>
<evidence type="ECO:0000313" key="2">
    <source>
        <dbReference type="Proteomes" id="UP000268051"/>
    </source>
</evidence>
<name>A0A3N2RN01_9ENTR</name>
<accession>A0A3N2RN01</accession>
<organism evidence="1 2">
    <name type="scientific">Kluyvera ascorbata</name>
    <dbReference type="NCBI Taxonomy" id="51288"/>
    <lineage>
        <taxon>Bacteria</taxon>
        <taxon>Pseudomonadati</taxon>
        <taxon>Pseudomonadota</taxon>
        <taxon>Gammaproteobacteria</taxon>
        <taxon>Enterobacterales</taxon>
        <taxon>Enterobacteriaceae</taxon>
        <taxon>Kluyvera</taxon>
    </lineage>
</organism>
<sequence>MNEKSIDEILAERQLKEFNESKFGQFFNNQKLKEQELTYLNNKALDIVNEEDLFEIMSLIPQPFITEENKNVDVLSLIYNNFLENTEIPLTLPIFSFLSFLSAFCVKNEITYTIPLSDEKSPLDTWITILAPSGSAKTFSNSQIKKVIPVGIDGKKVIESNFVKPNGPAKFIEELSNLPETKNGENQYGFWIEDEVSQMFKQVEQIGSPLSEIKEYLLKSYDHEKLTRKSKKETIETKNIVLTLLFINTFESYANNISNESMTDGLMRRFNLIYTEKDSERDFTDYSLYNLKKIRDETLQDKISELFNSIKPDQNFTFSDNCFKLYQKYFKIFWHRKYKTILPEKENFYRTYMMQSWKFAVFYHLILKREGTEIQGDCLVFGMKISLLFANSMKKFFDFKLNKKLTPKKKEKIKVDFTKYIEYLNENTDITLRTFCRKFNLKKADSISILKSLECNNYQHKLIEELE</sequence>
<dbReference type="AlphaFoldDB" id="A0A3N2RN01"/>
<dbReference type="Proteomes" id="UP000268051">
    <property type="component" value="Unassembled WGS sequence"/>
</dbReference>
<reference evidence="1 2" key="1">
    <citation type="submission" date="2018-10" db="EMBL/GenBank/DDBJ databases">
        <title>Horizontal transference of carbapenem resistance between Klebsiella pneumoniae and Kluyvera ascorbata during abdominal infection: a case report.</title>
        <authorList>
            <person name="Raro O.H.F."/>
            <person name="Lima-Morales D."/>
            <person name="Barth A.L."/>
            <person name="Paim T.G.S."/>
            <person name="Mott M.P."/>
            <person name="Riche C.V.W."/>
            <person name="Teixeira U.F."/>
            <person name="Waechter F."/>
            <person name="Dias C.A.G."/>
        </authorList>
    </citation>
    <scope>NUCLEOTIDE SEQUENCE [LARGE SCALE GENOMIC DNA]</scope>
    <source>
        <strain evidence="1 2">OT2</strain>
    </source>
</reference>
<proteinExistence type="predicted"/>
<evidence type="ECO:0000313" key="1">
    <source>
        <dbReference type="EMBL" id="ROU08817.1"/>
    </source>
</evidence>
<dbReference type="EMBL" id="RHFN01000071">
    <property type="protein sequence ID" value="ROU08817.1"/>
    <property type="molecule type" value="Genomic_DNA"/>
</dbReference>
<protein>
    <recommendedName>
        <fullName evidence="3">DUF3987 domain-containing protein</fullName>
    </recommendedName>
</protein>